<evidence type="ECO:0000313" key="6">
    <source>
        <dbReference type="EMBL" id="RNB91158.1"/>
    </source>
</evidence>
<dbReference type="Gene3D" id="3.20.20.120">
    <property type="entry name" value="Enolase-like C-terminal domain"/>
    <property type="match status" value="1"/>
</dbReference>
<dbReference type="GO" id="GO:0000287">
    <property type="term" value="F:magnesium ion binding"/>
    <property type="evidence" value="ECO:0007669"/>
    <property type="project" value="TreeGrafter"/>
</dbReference>
<dbReference type="Proteomes" id="UP000271031">
    <property type="component" value="Unassembled WGS sequence"/>
</dbReference>
<feature type="domain" description="Mandelate racemase/muconate lactonizing enzyme N-terminal" evidence="4">
    <location>
        <begin position="33"/>
        <end position="129"/>
    </location>
</feature>
<feature type="domain" description="Enolase C-terminal" evidence="5">
    <location>
        <begin position="157"/>
        <end position="377"/>
    </location>
</feature>
<dbReference type="InterPro" id="IPR013341">
    <property type="entry name" value="Mandelate_racemase_N_dom"/>
</dbReference>
<accession>A0A3M8DSN1</accession>
<evidence type="ECO:0000259" key="5">
    <source>
        <dbReference type="Pfam" id="PF13378"/>
    </source>
</evidence>
<protein>
    <submittedName>
        <fullName evidence="6">Mandelate racemase/muconate lactonizing enzyme family protein</fullName>
    </submittedName>
</protein>
<keyword evidence="7" id="KW-1185">Reference proteome</keyword>
<dbReference type="RefSeq" id="WP_122917010.1">
    <property type="nucleotide sequence ID" value="NZ_RHHQ01000006.1"/>
</dbReference>
<dbReference type="CDD" id="cd03316">
    <property type="entry name" value="MR_like"/>
    <property type="match status" value="1"/>
</dbReference>
<dbReference type="Gene3D" id="3.30.390.10">
    <property type="entry name" value="Enolase-like, N-terminal domain"/>
    <property type="match status" value="1"/>
</dbReference>
<evidence type="ECO:0000256" key="3">
    <source>
        <dbReference type="ARBA" id="ARBA00022842"/>
    </source>
</evidence>
<dbReference type="OrthoDB" id="9775391at2"/>
<dbReference type="GO" id="GO:0016836">
    <property type="term" value="F:hydro-lyase activity"/>
    <property type="evidence" value="ECO:0007669"/>
    <property type="project" value="TreeGrafter"/>
</dbReference>
<name>A0A3M8DSN1_9BACL</name>
<dbReference type="InterPro" id="IPR036849">
    <property type="entry name" value="Enolase-like_C_sf"/>
</dbReference>
<keyword evidence="2" id="KW-0479">Metal-binding</keyword>
<dbReference type="InterPro" id="IPR029017">
    <property type="entry name" value="Enolase-like_N"/>
</dbReference>
<comment type="caution">
    <text evidence="6">The sequence shown here is derived from an EMBL/GenBank/DDBJ whole genome shotgun (WGS) entry which is preliminary data.</text>
</comment>
<proteinExistence type="predicted"/>
<dbReference type="AlphaFoldDB" id="A0A3M8DSN1"/>
<evidence type="ECO:0000256" key="1">
    <source>
        <dbReference type="ARBA" id="ARBA00001946"/>
    </source>
</evidence>
<dbReference type="InterPro" id="IPR029065">
    <property type="entry name" value="Enolase_C-like"/>
</dbReference>
<comment type="cofactor">
    <cofactor evidence="1">
        <name>Mg(2+)</name>
        <dbReference type="ChEBI" id="CHEBI:18420"/>
    </cofactor>
</comment>
<dbReference type="SUPFAM" id="SSF51604">
    <property type="entry name" value="Enolase C-terminal domain-like"/>
    <property type="match status" value="1"/>
</dbReference>
<dbReference type="PANTHER" id="PTHR13794:SF58">
    <property type="entry name" value="MITOCHONDRIAL ENOLASE SUPERFAMILY MEMBER 1"/>
    <property type="match status" value="1"/>
</dbReference>
<keyword evidence="3" id="KW-0460">Magnesium</keyword>
<sequence>MKDEQTCCSAVSEPALTIERVETYPLLYRLQEPYGDANGYKQYRSCYLIRVITTDGVDGWGECIDWLPTVDIGFHKRIIPFLVGKNAANRLALAGAIKKWHQRAATAVSMALTEIVAKWTGLSVCELWGGRLHEQIPVYASMQSYVERSDWQKQSLRKVEQSLNNGFSLMKLKIGGKPLAVDQSHIDQVVSFVDGRAQIALDANQSYDIASARNWERCFQRWQQPIAWLEEPLPLVQPQASHYHMLRQSLSVPIAGGENLGGLEAFLPFLRSESFDLVQADPQHHDDLDAYRCALAGSRQFGVRCSPHTFDGALSRLYALMAQALLPPYSKMPDQLIEPVEWDVMENPFTQLFFIRMENGYATVPSGPGIGCEPDMAIIRAYSWDGGTY</sequence>
<evidence type="ECO:0000256" key="2">
    <source>
        <dbReference type="ARBA" id="ARBA00022723"/>
    </source>
</evidence>
<evidence type="ECO:0000313" key="7">
    <source>
        <dbReference type="Proteomes" id="UP000271031"/>
    </source>
</evidence>
<dbReference type="GO" id="GO:0016052">
    <property type="term" value="P:carbohydrate catabolic process"/>
    <property type="evidence" value="ECO:0007669"/>
    <property type="project" value="TreeGrafter"/>
</dbReference>
<reference evidence="6 7" key="1">
    <citation type="submission" date="2018-10" db="EMBL/GenBank/DDBJ databases">
        <title>Phylogenomics of Brevibacillus.</title>
        <authorList>
            <person name="Dunlap C."/>
        </authorList>
    </citation>
    <scope>NUCLEOTIDE SEQUENCE [LARGE SCALE GENOMIC DNA]</scope>
    <source>
        <strain evidence="6 7">JCM 15716</strain>
    </source>
</reference>
<evidence type="ECO:0000259" key="4">
    <source>
        <dbReference type="Pfam" id="PF02746"/>
    </source>
</evidence>
<dbReference type="InterPro" id="IPR046945">
    <property type="entry name" value="RHMD-like"/>
</dbReference>
<dbReference type="PANTHER" id="PTHR13794">
    <property type="entry name" value="ENOLASE SUPERFAMILY, MANDELATE RACEMASE"/>
    <property type="match status" value="1"/>
</dbReference>
<dbReference type="SFLD" id="SFLDS00001">
    <property type="entry name" value="Enolase"/>
    <property type="match status" value="1"/>
</dbReference>
<organism evidence="6 7">
    <name type="scientific">Brevibacillus fluminis</name>
    <dbReference type="NCBI Taxonomy" id="511487"/>
    <lineage>
        <taxon>Bacteria</taxon>
        <taxon>Bacillati</taxon>
        <taxon>Bacillota</taxon>
        <taxon>Bacilli</taxon>
        <taxon>Bacillales</taxon>
        <taxon>Paenibacillaceae</taxon>
        <taxon>Brevibacillus</taxon>
    </lineage>
</organism>
<gene>
    <name evidence="6" type="ORF">EDM56_06125</name>
</gene>
<dbReference type="Pfam" id="PF13378">
    <property type="entry name" value="MR_MLE_C"/>
    <property type="match status" value="1"/>
</dbReference>
<dbReference type="EMBL" id="RHHQ01000006">
    <property type="protein sequence ID" value="RNB91158.1"/>
    <property type="molecule type" value="Genomic_DNA"/>
</dbReference>
<dbReference type="SUPFAM" id="SSF54826">
    <property type="entry name" value="Enolase N-terminal domain-like"/>
    <property type="match status" value="1"/>
</dbReference>
<dbReference type="Pfam" id="PF02746">
    <property type="entry name" value="MR_MLE_N"/>
    <property type="match status" value="1"/>
</dbReference>